<accession>G0UKR5</accession>
<organism evidence="1">
    <name type="scientific">Trypanosoma congolense (strain IL3000)</name>
    <dbReference type="NCBI Taxonomy" id="1068625"/>
    <lineage>
        <taxon>Eukaryota</taxon>
        <taxon>Discoba</taxon>
        <taxon>Euglenozoa</taxon>
        <taxon>Kinetoplastea</taxon>
        <taxon>Metakinetoplastina</taxon>
        <taxon>Trypanosomatida</taxon>
        <taxon>Trypanosomatidae</taxon>
        <taxon>Trypanosoma</taxon>
        <taxon>Nannomonas</taxon>
    </lineage>
</organism>
<dbReference type="AlphaFoldDB" id="G0UKR5"/>
<proteinExistence type="predicted"/>
<sequence length="107" mass="12652">MSNIIDLHIPMHASAVQRLAEESSSSQSTFRCHSFRRNIRKCYMWWQPTQLSCRCKRCKWPTTAIHEPLKARLKLHVGLPMFANDTHIPKIRNNTTYRARQFNKNNV</sequence>
<dbReference type="EMBL" id="HE575317">
    <property type="protein sequence ID" value="CCC89970.1"/>
    <property type="molecule type" value="Genomic_DNA"/>
</dbReference>
<evidence type="ECO:0000313" key="1">
    <source>
        <dbReference type="EMBL" id="CCC89970.1"/>
    </source>
</evidence>
<protein>
    <submittedName>
        <fullName evidence="1">Uncharacterized protein</fullName>
    </submittedName>
</protein>
<name>G0UKR5_TRYCI</name>
<gene>
    <name evidence="1" type="ORF">TCIL3000_4_520</name>
</gene>
<reference evidence="1" key="1">
    <citation type="journal article" date="2012" name="Proc. Natl. Acad. Sci. U.S.A.">
        <title>Antigenic diversity is generated by distinct evolutionary mechanisms in African trypanosome species.</title>
        <authorList>
            <person name="Jackson A.P."/>
            <person name="Berry A."/>
            <person name="Aslett M."/>
            <person name="Allison H.C."/>
            <person name="Burton P."/>
            <person name="Vavrova-Anderson J."/>
            <person name="Brown R."/>
            <person name="Browne H."/>
            <person name="Corton N."/>
            <person name="Hauser H."/>
            <person name="Gamble J."/>
            <person name="Gilderthorp R."/>
            <person name="Marcello L."/>
            <person name="McQuillan J."/>
            <person name="Otto T.D."/>
            <person name="Quail M.A."/>
            <person name="Sanders M.J."/>
            <person name="van Tonder A."/>
            <person name="Ginger M.L."/>
            <person name="Field M.C."/>
            <person name="Barry J.D."/>
            <person name="Hertz-Fowler C."/>
            <person name="Berriman M."/>
        </authorList>
    </citation>
    <scope>NUCLEOTIDE SEQUENCE</scope>
    <source>
        <strain evidence="1">IL3000</strain>
    </source>
</reference>